<comment type="catalytic activity">
    <reaction evidence="6">
        <text>Exonucleolytic cleavage in either 5'- to 3'- or 3'- to 5'-direction to yield nucleoside 5'-phosphates.</text>
        <dbReference type="EC" id="3.1.11.6"/>
    </reaction>
</comment>
<name>M1ZBY7_9FIRM</name>
<evidence type="ECO:0000313" key="9">
    <source>
        <dbReference type="Proteomes" id="UP000245423"/>
    </source>
</evidence>
<organism evidence="8 9">
    <name type="scientific">[Clostridium] ultunense Esp</name>
    <dbReference type="NCBI Taxonomy" id="1288971"/>
    <lineage>
        <taxon>Bacteria</taxon>
        <taxon>Bacillati</taxon>
        <taxon>Bacillota</taxon>
        <taxon>Tissierellia</taxon>
        <taxon>Tissierellales</taxon>
        <taxon>Tepidimicrobiaceae</taxon>
        <taxon>Schnuerera</taxon>
    </lineage>
</organism>
<dbReference type="GO" id="GO:0005829">
    <property type="term" value="C:cytosol"/>
    <property type="evidence" value="ECO:0007669"/>
    <property type="project" value="TreeGrafter"/>
</dbReference>
<dbReference type="GO" id="GO:0009318">
    <property type="term" value="C:exodeoxyribonuclease VII complex"/>
    <property type="evidence" value="ECO:0007669"/>
    <property type="project" value="UniProtKB-UniRule"/>
</dbReference>
<accession>M1ZBY7</accession>
<keyword evidence="3 6" id="KW-0540">Nuclease</keyword>
<evidence type="ECO:0000256" key="4">
    <source>
        <dbReference type="ARBA" id="ARBA00022801"/>
    </source>
</evidence>
<feature type="coiled-coil region" evidence="7">
    <location>
        <begin position="5"/>
        <end position="32"/>
    </location>
</feature>
<dbReference type="AlphaFoldDB" id="M1ZBY7"/>
<evidence type="ECO:0000256" key="3">
    <source>
        <dbReference type="ARBA" id="ARBA00022722"/>
    </source>
</evidence>
<dbReference type="PIRSF" id="PIRSF006488">
    <property type="entry name" value="Exonuc_VII_S"/>
    <property type="match status" value="1"/>
</dbReference>
<dbReference type="OrthoDB" id="1697399at2"/>
<evidence type="ECO:0000313" key="8">
    <source>
        <dbReference type="EMBL" id="SHD77156.1"/>
    </source>
</evidence>
<evidence type="ECO:0000256" key="7">
    <source>
        <dbReference type="SAM" id="Coils"/>
    </source>
</evidence>
<keyword evidence="5 6" id="KW-0269">Exonuclease</keyword>
<keyword evidence="7" id="KW-0175">Coiled coil</keyword>
<dbReference type="HAMAP" id="MF_00337">
    <property type="entry name" value="Exonuc_7_S"/>
    <property type="match status" value="1"/>
</dbReference>
<dbReference type="PANTHER" id="PTHR34137">
    <property type="entry name" value="EXODEOXYRIBONUCLEASE 7 SMALL SUBUNIT"/>
    <property type="match status" value="1"/>
</dbReference>
<reference evidence="8 9" key="1">
    <citation type="submission" date="2016-11" db="EMBL/GenBank/DDBJ databases">
        <authorList>
            <person name="Manzoor S."/>
        </authorList>
    </citation>
    <scope>NUCLEOTIDE SEQUENCE [LARGE SCALE GENOMIC DNA]</scope>
    <source>
        <strain evidence="8">Clostridium ultunense strain Esp</strain>
    </source>
</reference>
<dbReference type="NCBIfam" id="TIGR01280">
    <property type="entry name" value="xseB"/>
    <property type="match status" value="1"/>
</dbReference>
<keyword evidence="4 6" id="KW-0378">Hydrolase</keyword>
<dbReference type="Gene3D" id="1.10.287.1040">
    <property type="entry name" value="Exonuclease VII, small subunit"/>
    <property type="match status" value="1"/>
</dbReference>
<dbReference type="GO" id="GO:0006308">
    <property type="term" value="P:DNA catabolic process"/>
    <property type="evidence" value="ECO:0007669"/>
    <property type="project" value="UniProtKB-UniRule"/>
</dbReference>
<keyword evidence="2 6" id="KW-0963">Cytoplasm</keyword>
<dbReference type="InterPro" id="IPR003761">
    <property type="entry name" value="Exonuc_VII_S"/>
</dbReference>
<dbReference type="PANTHER" id="PTHR34137:SF1">
    <property type="entry name" value="EXODEOXYRIBONUCLEASE 7 SMALL SUBUNIT"/>
    <property type="match status" value="1"/>
</dbReference>
<comment type="similarity">
    <text evidence="1 6">Belongs to the XseB family.</text>
</comment>
<gene>
    <name evidence="6 8" type="primary">xseB</name>
    <name evidence="8" type="ORF">CUESP1_1793</name>
</gene>
<comment type="subunit">
    <text evidence="6">Heterooligomer composed of large and small subunits.</text>
</comment>
<comment type="subcellular location">
    <subcellularLocation>
        <location evidence="6">Cytoplasm</location>
    </subcellularLocation>
</comment>
<dbReference type="InterPro" id="IPR037004">
    <property type="entry name" value="Exonuc_VII_ssu_sf"/>
</dbReference>
<dbReference type="HOGENOM" id="CLU_145918_3_1_9"/>
<dbReference type="EMBL" id="LT669839">
    <property type="protein sequence ID" value="SHD77156.1"/>
    <property type="molecule type" value="Genomic_DNA"/>
</dbReference>
<dbReference type="GO" id="GO:0008855">
    <property type="term" value="F:exodeoxyribonuclease VII activity"/>
    <property type="evidence" value="ECO:0007669"/>
    <property type="project" value="UniProtKB-UniRule"/>
</dbReference>
<evidence type="ECO:0000256" key="5">
    <source>
        <dbReference type="ARBA" id="ARBA00022839"/>
    </source>
</evidence>
<evidence type="ECO:0000256" key="6">
    <source>
        <dbReference type="HAMAP-Rule" id="MF_00337"/>
    </source>
</evidence>
<dbReference type="Pfam" id="PF02609">
    <property type="entry name" value="Exonuc_VII_S"/>
    <property type="match status" value="1"/>
</dbReference>
<evidence type="ECO:0000256" key="2">
    <source>
        <dbReference type="ARBA" id="ARBA00022490"/>
    </source>
</evidence>
<keyword evidence="9" id="KW-1185">Reference proteome</keyword>
<protein>
    <recommendedName>
        <fullName evidence="6">Exodeoxyribonuclease 7 small subunit</fullName>
        <ecNumber evidence="6">3.1.11.6</ecNumber>
    </recommendedName>
    <alternativeName>
        <fullName evidence="6">Exodeoxyribonuclease VII small subunit</fullName>
        <shortName evidence="6">Exonuclease VII small subunit</shortName>
    </alternativeName>
</protein>
<sequence length="77" mass="9109">MKTNKLTYEEAIKELEQIIEDLEEKDLSLMDSLEKFKRGVNLYNYCNEILKDVEGEVKILLKDEEGNLEEEDFYMGV</sequence>
<dbReference type="Proteomes" id="UP000245423">
    <property type="component" value="Chromosome 1"/>
</dbReference>
<dbReference type="SUPFAM" id="SSF116842">
    <property type="entry name" value="XseB-like"/>
    <property type="match status" value="1"/>
</dbReference>
<evidence type="ECO:0000256" key="1">
    <source>
        <dbReference type="ARBA" id="ARBA00009998"/>
    </source>
</evidence>
<comment type="function">
    <text evidence="6">Bidirectionally degrades single-stranded DNA into large acid-insoluble oligonucleotides, which are then degraded further into small acid-soluble oligonucleotides.</text>
</comment>
<proteinExistence type="inferred from homology"/>
<dbReference type="EC" id="3.1.11.6" evidence="6"/>
<dbReference type="RefSeq" id="WP_005586096.1">
    <property type="nucleotide sequence ID" value="NZ_LT669839.1"/>
</dbReference>